<dbReference type="PANTHER" id="PTHR48045">
    <property type="entry name" value="UDP-GLYCOSYLTRANSFERASE 72B1"/>
    <property type="match status" value="1"/>
</dbReference>
<dbReference type="SUPFAM" id="SSF53756">
    <property type="entry name" value="UDP-Glycosyltransferase/glycogen phosphorylase"/>
    <property type="match status" value="1"/>
</dbReference>
<sequence length="91" mass="10613">MTHEWVGGFLTHCGWSSSVEAIQNQGINARVLEEEKMSYSIRRNGLDGSFTRDYSMAESLKYVVVEEGKIYRKRIREMKDLFVNKEKDETC</sequence>
<evidence type="ECO:0000313" key="2">
    <source>
        <dbReference type="Proteomes" id="UP000029981"/>
    </source>
</evidence>
<reference evidence="1 2" key="2">
    <citation type="journal article" date="2009" name="PLoS ONE">
        <title>An integrated genetic and cytogenetic map of the cucumber genome.</title>
        <authorList>
            <person name="Ren Y."/>
            <person name="Zhang Z."/>
            <person name="Liu J."/>
            <person name="Staub J.E."/>
            <person name="Han Y."/>
            <person name="Cheng Z."/>
            <person name="Li X."/>
            <person name="Lu J."/>
            <person name="Miao H."/>
            <person name="Kang H."/>
            <person name="Xie B."/>
            <person name="Gu X."/>
            <person name="Wang X."/>
            <person name="Du Y."/>
            <person name="Jin W."/>
            <person name="Huang S."/>
        </authorList>
    </citation>
    <scope>NUCLEOTIDE SEQUENCE [LARGE SCALE GENOMIC DNA]</scope>
    <source>
        <strain evidence="2">cv. 9930</strain>
    </source>
</reference>
<reference evidence="1 2" key="3">
    <citation type="journal article" date="2010" name="BMC Genomics">
        <title>Transcriptome sequencing and comparative analysis of cucumber flowers with different sex types.</title>
        <authorList>
            <person name="Guo S."/>
            <person name="Zheng Y."/>
            <person name="Joung J.G."/>
            <person name="Liu S."/>
            <person name="Zhang Z."/>
            <person name="Crasta O.R."/>
            <person name="Sobral B.W."/>
            <person name="Xu Y."/>
            <person name="Huang S."/>
            <person name="Fei Z."/>
        </authorList>
    </citation>
    <scope>NUCLEOTIDE SEQUENCE [LARGE SCALE GENOMIC DNA]</scope>
    <source>
        <strain evidence="2">cv. 9930</strain>
    </source>
</reference>
<proteinExistence type="predicted"/>
<dbReference type="PANTHER" id="PTHR48045:SF20">
    <property type="entry name" value="UDP-RHAMNOSE:RHAMNOSYLTRANSFERASE 1"/>
    <property type="match status" value="1"/>
</dbReference>
<dbReference type="OMA" id="MTHEWVG"/>
<name>A0A0A0KIR0_CUCSA</name>
<dbReference type="Proteomes" id="UP000029981">
    <property type="component" value="Chromosome 6"/>
</dbReference>
<dbReference type="STRING" id="3659.A0A0A0KIR0"/>
<keyword evidence="2" id="KW-1185">Reference proteome</keyword>
<evidence type="ECO:0000313" key="1">
    <source>
        <dbReference type="EMBL" id="KGN48694.1"/>
    </source>
</evidence>
<reference evidence="1 2" key="1">
    <citation type="journal article" date="2009" name="Nat. Genet.">
        <title>The genome of the cucumber, Cucumis sativus L.</title>
        <authorList>
            <person name="Huang S."/>
            <person name="Li R."/>
            <person name="Zhang Z."/>
            <person name="Li L."/>
            <person name="Gu X."/>
            <person name="Fan W."/>
            <person name="Lucas W.J."/>
            <person name="Wang X."/>
            <person name="Xie B."/>
            <person name="Ni P."/>
            <person name="Ren Y."/>
            <person name="Zhu H."/>
            <person name="Li J."/>
            <person name="Lin K."/>
            <person name="Jin W."/>
            <person name="Fei Z."/>
            <person name="Li G."/>
            <person name="Staub J."/>
            <person name="Kilian A."/>
            <person name="van der Vossen E.A."/>
            <person name="Wu Y."/>
            <person name="Guo J."/>
            <person name="He J."/>
            <person name="Jia Z."/>
            <person name="Ren Y."/>
            <person name="Tian G."/>
            <person name="Lu Y."/>
            <person name="Ruan J."/>
            <person name="Qian W."/>
            <person name="Wang M."/>
            <person name="Huang Q."/>
            <person name="Li B."/>
            <person name="Xuan Z."/>
            <person name="Cao J."/>
            <person name="Asan"/>
            <person name="Wu Z."/>
            <person name="Zhang J."/>
            <person name="Cai Q."/>
            <person name="Bai Y."/>
            <person name="Zhao B."/>
            <person name="Han Y."/>
            <person name="Li Y."/>
            <person name="Li X."/>
            <person name="Wang S."/>
            <person name="Shi Q."/>
            <person name="Liu S."/>
            <person name="Cho W.K."/>
            <person name="Kim J.Y."/>
            <person name="Xu Y."/>
            <person name="Heller-Uszynska K."/>
            <person name="Miao H."/>
            <person name="Cheng Z."/>
            <person name="Zhang S."/>
            <person name="Wu J."/>
            <person name="Yang Y."/>
            <person name="Kang H."/>
            <person name="Li M."/>
            <person name="Liang H."/>
            <person name="Ren X."/>
            <person name="Shi Z."/>
            <person name="Wen M."/>
            <person name="Jian M."/>
            <person name="Yang H."/>
            <person name="Zhang G."/>
            <person name="Yang Z."/>
            <person name="Chen R."/>
            <person name="Liu S."/>
            <person name="Li J."/>
            <person name="Ma L."/>
            <person name="Liu H."/>
            <person name="Zhou Y."/>
            <person name="Zhao J."/>
            <person name="Fang X."/>
            <person name="Li G."/>
            <person name="Fang L."/>
            <person name="Li Y."/>
            <person name="Liu D."/>
            <person name="Zheng H."/>
            <person name="Zhang Y."/>
            <person name="Qin N."/>
            <person name="Li Z."/>
            <person name="Yang G."/>
            <person name="Yang S."/>
            <person name="Bolund L."/>
            <person name="Kristiansen K."/>
            <person name="Zheng H."/>
            <person name="Li S."/>
            <person name="Zhang X."/>
            <person name="Yang H."/>
            <person name="Wang J."/>
            <person name="Sun R."/>
            <person name="Zhang B."/>
            <person name="Jiang S."/>
            <person name="Wang J."/>
            <person name="Du Y."/>
            <person name="Li S."/>
        </authorList>
    </citation>
    <scope>NUCLEOTIDE SEQUENCE [LARGE SCALE GENOMIC DNA]</scope>
    <source>
        <strain evidence="2">cv. 9930</strain>
    </source>
</reference>
<dbReference type="AlphaFoldDB" id="A0A0A0KIR0"/>
<reference evidence="1 2" key="4">
    <citation type="journal article" date="2011" name="BMC Genomics">
        <title>RNA-Seq improves annotation of protein-coding genes in the cucumber genome.</title>
        <authorList>
            <person name="Li Z."/>
            <person name="Zhang Z."/>
            <person name="Yan P."/>
            <person name="Huang S."/>
            <person name="Fei Z."/>
            <person name="Lin K."/>
        </authorList>
    </citation>
    <scope>NUCLEOTIDE SEQUENCE [LARGE SCALE GENOMIC DNA]</scope>
    <source>
        <strain evidence="2">cv. 9930</strain>
    </source>
</reference>
<accession>A0A0A0KIR0</accession>
<dbReference type="EMBL" id="CM002927">
    <property type="protein sequence ID" value="KGN48694.1"/>
    <property type="molecule type" value="Genomic_DNA"/>
</dbReference>
<dbReference type="Gene3D" id="3.40.50.2000">
    <property type="entry name" value="Glycogen Phosphorylase B"/>
    <property type="match status" value="1"/>
</dbReference>
<organism evidence="1 2">
    <name type="scientific">Cucumis sativus</name>
    <name type="common">Cucumber</name>
    <dbReference type="NCBI Taxonomy" id="3659"/>
    <lineage>
        <taxon>Eukaryota</taxon>
        <taxon>Viridiplantae</taxon>
        <taxon>Streptophyta</taxon>
        <taxon>Embryophyta</taxon>
        <taxon>Tracheophyta</taxon>
        <taxon>Spermatophyta</taxon>
        <taxon>Magnoliopsida</taxon>
        <taxon>eudicotyledons</taxon>
        <taxon>Gunneridae</taxon>
        <taxon>Pentapetalae</taxon>
        <taxon>rosids</taxon>
        <taxon>fabids</taxon>
        <taxon>Cucurbitales</taxon>
        <taxon>Cucurbitaceae</taxon>
        <taxon>Benincaseae</taxon>
        <taxon>Cucumis</taxon>
    </lineage>
</organism>
<gene>
    <name evidence="1" type="ORF">Csa_6G498420</name>
</gene>
<protein>
    <submittedName>
        <fullName evidence="1">Uncharacterized protein</fullName>
    </submittedName>
</protein>
<dbReference type="Gramene" id="KGN48694">
    <property type="protein sequence ID" value="KGN48694"/>
    <property type="gene ID" value="Csa_6G498420"/>
</dbReference>